<dbReference type="PATRIC" id="fig|1129374.4.peg.153"/>
<sequence>MDSVTITKTFLNVSFGQMDSGQQWSSVTVMDSDPQVKRDPGGNNFVGSHVAKINIVGPDGKPDLLLATKIGNAAQGLFLKPITLICTMETTKSGIAFKCVGVELPANLKTA</sequence>
<dbReference type="AlphaFoldDB" id="H3Z9Z8"/>
<dbReference type="RefSeq" id="WP_008949225.1">
    <property type="nucleotide sequence ID" value="NZ_AHTH01000002.1"/>
</dbReference>
<organism evidence="1 2">
    <name type="scientific">Alishewanella jeotgali KCTC 22429</name>
    <dbReference type="NCBI Taxonomy" id="1129374"/>
    <lineage>
        <taxon>Bacteria</taxon>
        <taxon>Pseudomonadati</taxon>
        <taxon>Pseudomonadota</taxon>
        <taxon>Gammaproteobacteria</taxon>
        <taxon>Alteromonadales</taxon>
        <taxon>Alteromonadaceae</taxon>
        <taxon>Alishewanella</taxon>
    </lineage>
</organism>
<evidence type="ECO:0000313" key="2">
    <source>
        <dbReference type="Proteomes" id="UP000012046"/>
    </source>
</evidence>
<protein>
    <submittedName>
        <fullName evidence="1">Uncharacterized protein</fullName>
    </submittedName>
</protein>
<evidence type="ECO:0000313" key="1">
    <source>
        <dbReference type="EMBL" id="EHR42673.1"/>
    </source>
</evidence>
<keyword evidence="2" id="KW-1185">Reference proteome</keyword>
<gene>
    <name evidence="1" type="ORF">AJE_00750</name>
</gene>
<name>H3Z9Z8_9ALTE</name>
<dbReference type="STRING" id="1129374.AJE_00750"/>
<comment type="caution">
    <text evidence="1">The sequence shown here is derived from an EMBL/GenBank/DDBJ whole genome shotgun (WGS) entry which is preliminary data.</text>
</comment>
<proteinExistence type="predicted"/>
<accession>H3Z9Z8</accession>
<dbReference type="Proteomes" id="UP000012046">
    <property type="component" value="Unassembled WGS sequence"/>
</dbReference>
<reference evidence="1 2" key="1">
    <citation type="journal article" date="2012" name="J. Bacteriol.">
        <title>Genome Sequence of Extracellular-Protease-Producing Alishewanella jeotgali Isolated from Traditional Korean Fermented Seafood.</title>
        <authorList>
            <person name="Jung J."/>
            <person name="Chun J."/>
            <person name="Park W."/>
        </authorList>
    </citation>
    <scope>NUCLEOTIDE SEQUENCE [LARGE SCALE GENOMIC DNA]</scope>
    <source>
        <strain evidence="1 2">KCTC 22429</strain>
    </source>
</reference>
<dbReference type="EMBL" id="AHTH01000002">
    <property type="protein sequence ID" value="EHR42673.1"/>
    <property type="molecule type" value="Genomic_DNA"/>
</dbReference>